<feature type="compositionally biased region" description="Pro residues" evidence="1">
    <location>
        <begin position="232"/>
        <end position="242"/>
    </location>
</feature>
<sequence>MITKLLRSIRDADVLWFRDPFLHFYLDGDFQISCDFFRSNPSDINNQPNGGFNYVKSNKHTIKFYQFWYTSRETYPGLHDQDVLDKIKFDPLFSIIGVKMRFLDTAYFGGFCQPSKDLNHVCTMHANCCIGLDHKVHDLKVMLEDWRKFLSLPTNVKALQSTSWTIPQKCSFGSISIVRRKTCCDYNFELKIESFRDSAPSPSAPPSESEPEPEPELPPLPSSEPSLASLPPSEPEPVPSSPPSDDSD</sequence>
<dbReference type="AlphaFoldDB" id="A0A7J7GK11"/>
<feature type="domain" description="Nucleotide-diphospho-sugar transferase" evidence="2">
    <location>
        <begin position="11"/>
        <end position="139"/>
    </location>
</feature>
<name>A0A7J7GK11_CAMSI</name>
<keyword evidence="4" id="KW-1185">Reference proteome</keyword>
<reference evidence="4" key="1">
    <citation type="journal article" date="2020" name="Nat. Commun.">
        <title>Genome assembly of wild tea tree DASZ reveals pedigree and selection history of tea varieties.</title>
        <authorList>
            <person name="Zhang W."/>
            <person name="Zhang Y."/>
            <person name="Qiu H."/>
            <person name="Guo Y."/>
            <person name="Wan H."/>
            <person name="Zhang X."/>
            <person name="Scossa F."/>
            <person name="Alseekh S."/>
            <person name="Zhang Q."/>
            <person name="Wang P."/>
            <person name="Xu L."/>
            <person name="Schmidt M.H."/>
            <person name="Jia X."/>
            <person name="Li D."/>
            <person name="Zhu A."/>
            <person name="Guo F."/>
            <person name="Chen W."/>
            <person name="Ni D."/>
            <person name="Usadel B."/>
            <person name="Fernie A.R."/>
            <person name="Wen W."/>
        </authorList>
    </citation>
    <scope>NUCLEOTIDE SEQUENCE [LARGE SCALE GENOMIC DNA]</scope>
    <source>
        <strain evidence="4">cv. G240</strain>
    </source>
</reference>
<gene>
    <name evidence="3" type="ORF">HYC85_021742</name>
</gene>
<reference evidence="3 4" key="2">
    <citation type="submission" date="2020-07" db="EMBL/GenBank/DDBJ databases">
        <title>Genome assembly of wild tea tree DASZ reveals pedigree and selection history of tea varieties.</title>
        <authorList>
            <person name="Zhang W."/>
        </authorList>
    </citation>
    <scope>NUCLEOTIDE SEQUENCE [LARGE SCALE GENOMIC DNA]</scope>
    <source>
        <strain evidence="4">cv. G240</strain>
        <tissue evidence="3">Leaf</tissue>
    </source>
</reference>
<evidence type="ECO:0000256" key="1">
    <source>
        <dbReference type="SAM" id="MobiDB-lite"/>
    </source>
</evidence>
<dbReference type="InterPro" id="IPR044821">
    <property type="entry name" value="At1g28695/At4g15970-like"/>
</dbReference>
<dbReference type="EMBL" id="JACBKZ010000010">
    <property type="protein sequence ID" value="KAF5940575.1"/>
    <property type="molecule type" value="Genomic_DNA"/>
</dbReference>
<evidence type="ECO:0000313" key="4">
    <source>
        <dbReference type="Proteomes" id="UP000593564"/>
    </source>
</evidence>
<feature type="region of interest" description="Disordered" evidence="1">
    <location>
        <begin position="196"/>
        <end position="248"/>
    </location>
</feature>
<evidence type="ECO:0000313" key="3">
    <source>
        <dbReference type="EMBL" id="KAF5940575.1"/>
    </source>
</evidence>
<dbReference type="PANTHER" id="PTHR46038">
    <property type="entry name" value="EXPRESSED PROTEIN-RELATED"/>
    <property type="match status" value="1"/>
</dbReference>
<comment type="caution">
    <text evidence="3">The sequence shown here is derived from an EMBL/GenBank/DDBJ whole genome shotgun (WGS) entry which is preliminary data.</text>
</comment>
<dbReference type="Proteomes" id="UP000593564">
    <property type="component" value="Unassembled WGS sequence"/>
</dbReference>
<protein>
    <recommendedName>
        <fullName evidence="2">Nucleotide-diphospho-sugar transferase domain-containing protein</fullName>
    </recommendedName>
</protein>
<evidence type="ECO:0000259" key="2">
    <source>
        <dbReference type="Pfam" id="PF03407"/>
    </source>
</evidence>
<dbReference type="Pfam" id="PF03407">
    <property type="entry name" value="Nucleotid_trans"/>
    <property type="match status" value="1"/>
</dbReference>
<organism evidence="3 4">
    <name type="scientific">Camellia sinensis</name>
    <name type="common">Tea plant</name>
    <name type="synonym">Thea sinensis</name>
    <dbReference type="NCBI Taxonomy" id="4442"/>
    <lineage>
        <taxon>Eukaryota</taxon>
        <taxon>Viridiplantae</taxon>
        <taxon>Streptophyta</taxon>
        <taxon>Embryophyta</taxon>
        <taxon>Tracheophyta</taxon>
        <taxon>Spermatophyta</taxon>
        <taxon>Magnoliopsida</taxon>
        <taxon>eudicotyledons</taxon>
        <taxon>Gunneridae</taxon>
        <taxon>Pentapetalae</taxon>
        <taxon>asterids</taxon>
        <taxon>Ericales</taxon>
        <taxon>Theaceae</taxon>
        <taxon>Camellia</taxon>
    </lineage>
</organism>
<dbReference type="InterPro" id="IPR005069">
    <property type="entry name" value="Nucl-diP-sugar_transferase"/>
</dbReference>
<accession>A0A7J7GK11</accession>
<proteinExistence type="predicted"/>
<dbReference type="PANTHER" id="PTHR46038:SF13">
    <property type="entry name" value="GLYCOSYLTRANSFERASE"/>
    <property type="match status" value="1"/>
</dbReference>